<dbReference type="Proteomes" id="UP000078284">
    <property type="component" value="Chromosome 1"/>
</dbReference>
<proteinExistence type="predicted"/>
<organism evidence="1 2">
    <name type="scientific">Arabidopsis thaliana</name>
    <name type="common">Mouse-ear cress</name>
    <dbReference type="NCBI Taxonomy" id="3702"/>
    <lineage>
        <taxon>Eukaryota</taxon>
        <taxon>Viridiplantae</taxon>
        <taxon>Streptophyta</taxon>
        <taxon>Embryophyta</taxon>
        <taxon>Tracheophyta</taxon>
        <taxon>Spermatophyta</taxon>
        <taxon>Magnoliopsida</taxon>
        <taxon>eudicotyledons</taxon>
        <taxon>Gunneridae</taxon>
        <taxon>Pentapetalae</taxon>
        <taxon>rosids</taxon>
        <taxon>malvids</taxon>
        <taxon>Brassicales</taxon>
        <taxon>Brassicaceae</taxon>
        <taxon>Camelineae</taxon>
        <taxon>Arabidopsis</taxon>
    </lineage>
</organism>
<comment type="caution">
    <text evidence="1">The sequence shown here is derived from an EMBL/GenBank/DDBJ whole genome shotgun (WGS) entry which is preliminary data.</text>
</comment>
<evidence type="ECO:0000313" key="2">
    <source>
        <dbReference type="Proteomes" id="UP000078284"/>
    </source>
</evidence>
<dbReference type="ExpressionAtlas" id="A0A178WHJ7">
    <property type="expression patterns" value="baseline and differential"/>
</dbReference>
<name>A0A178WHJ7_ARATH</name>
<accession>A0A178WHJ7</accession>
<evidence type="ECO:0000313" key="1">
    <source>
        <dbReference type="EMBL" id="OAP16572.1"/>
    </source>
</evidence>
<sequence length="77" mass="8606">MSSSNENAKAQAPEKSDFTRRCSLLSRYLKEKGSFGNIDLGLYRKPDSSLALPGKFDPPGTFIISFFFHGRHLVIVL</sequence>
<gene>
    <name evidence="1" type="ordered locus">AXX17_At1g18240</name>
</gene>
<dbReference type="AlphaFoldDB" id="A0A178WHJ7"/>
<protein>
    <submittedName>
        <fullName evidence="1">TIFY11A</fullName>
    </submittedName>
</protein>
<dbReference type="EMBL" id="LUHQ01000001">
    <property type="protein sequence ID" value="OAP16572.1"/>
    <property type="molecule type" value="Genomic_DNA"/>
</dbReference>
<reference evidence="2" key="1">
    <citation type="journal article" date="2016" name="Proc. Natl. Acad. Sci. U.S.A.">
        <title>Chromosome-level assembly of Arabidopsis thaliana Ler reveals the extent of translocation and inversion polymorphisms.</title>
        <authorList>
            <person name="Zapata L."/>
            <person name="Ding J."/>
            <person name="Willing E.M."/>
            <person name="Hartwig B."/>
            <person name="Bezdan D."/>
            <person name="Jiao W.B."/>
            <person name="Patel V."/>
            <person name="Velikkakam James G."/>
            <person name="Koornneef M."/>
            <person name="Ossowski S."/>
            <person name="Schneeberger K."/>
        </authorList>
    </citation>
    <scope>NUCLEOTIDE SEQUENCE [LARGE SCALE GENOMIC DNA]</scope>
    <source>
        <strain evidence="2">cv. Landsberg erecta</strain>
    </source>
</reference>